<organism evidence="6 7">
    <name type="scientific">Seminavis robusta</name>
    <dbReference type="NCBI Taxonomy" id="568900"/>
    <lineage>
        <taxon>Eukaryota</taxon>
        <taxon>Sar</taxon>
        <taxon>Stramenopiles</taxon>
        <taxon>Ochrophyta</taxon>
        <taxon>Bacillariophyta</taxon>
        <taxon>Bacillariophyceae</taxon>
        <taxon>Bacillariophycidae</taxon>
        <taxon>Naviculales</taxon>
        <taxon>Naviculaceae</taxon>
        <taxon>Seminavis</taxon>
    </lineage>
</organism>
<keyword evidence="2" id="KW-0106">Calcium</keyword>
<dbReference type="InterPro" id="IPR038765">
    <property type="entry name" value="Papain-like_cys_pep_sf"/>
</dbReference>
<dbReference type="InterPro" id="IPR000668">
    <property type="entry name" value="Peptidase_C1A_C"/>
</dbReference>
<evidence type="ECO:0000259" key="5">
    <source>
        <dbReference type="PROSITE" id="PS50222"/>
    </source>
</evidence>
<proteinExistence type="inferred from homology"/>
<feature type="domain" description="EF-hand" evidence="5">
    <location>
        <begin position="328"/>
        <end position="363"/>
    </location>
</feature>
<dbReference type="GO" id="GO:0008234">
    <property type="term" value="F:cysteine-type peptidase activity"/>
    <property type="evidence" value="ECO:0007669"/>
    <property type="project" value="InterPro"/>
</dbReference>
<sequence length="400" mass="44088">MPFKKKITKLQDGTWFASNGMRDEDDLPPPMRSTEYDSNKEPPSRVDLRPYCTPVEDQSQSNSCCANAAAGAYEYLCKRVAMETGDHVGDISRLFIYFVGRKNDQVRRGQGLVKVKDEGITLSGAANALEAQGACLESTWGFDLSKVNDRPPADAFDEASNYKITEVKLIPTDLTSMKQCLAEGYPIVFGCKLTKAFFTAPQGIIKTPNPDDPQSAEHGRHAMLIVGYSDNNQTFIVRNSWGETWGDQGYCYMPYDYAGNPEFNMGGMWSARGLTDYDFTPEDGDDDEDLFDPSIEVPDDDDGVESDEEDLGDDEEDPDGAEDAGMFDPNFIFQKMFAKFDTDGSGTVSKDECKALLGQLGVPWFLASAAFMAMDTDGSGTLSEEEFAKAFGHLMGLNKN</sequence>
<keyword evidence="7" id="KW-1185">Reference proteome</keyword>
<dbReference type="Pfam" id="PF13202">
    <property type="entry name" value="EF-hand_5"/>
    <property type="match status" value="1"/>
</dbReference>
<reference evidence="6" key="1">
    <citation type="submission" date="2020-06" db="EMBL/GenBank/DDBJ databases">
        <authorList>
            <consortium name="Plant Systems Biology data submission"/>
        </authorList>
    </citation>
    <scope>NUCLEOTIDE SEQUENCE</scope>
    <source>
        <strain evidence="6">D6</strain>
    </source>
</reference>
<dbReference type="InterPro" id="IPR018247">
    <property type="entry name" value="EF_Hand_1_Ca_BS"/>
</dbReference>
<dbReference type="Pfam" id="PF00112">
    <property type="entry name" value="Peptidase_C1"/>
    <property type="match status" value="1"/>
</dbReference>
<feature type="domain" description="EF-hand" evidence="5">
    <location>
        <begin position="369"/>
        <end position="397"/>
    </location>
</feature>
<dbReference type="GO" id="GO:0006508">
    <property type="term" value="P:proteolysis"/>
    <property type="evidence" value="ECO:0007669"/>
    <property type="project" value="InterPro"/>
</dbReference>
<evidence type="ECO:0000256" key="3">
    <source>
        <dbReference type="ARBA" id="ARBA00023145"/>
    </source>
</evidence>
<comment type="caution">
    <text evidence="6">The sequence shown here is derived from an EMBL/GenBank/DDBJ whole genome shotgun (WGS) entry which is preliminary data.</text>
</comment>
<dbReference type="AlphaFoldDB" id="A0A9N8E329"/>
<dbReference type="SMART" id="SM00645">
    <property type="entry name" value="Pept_C1"/>
    <property type="match status" value="1"/>
</dbReference>
<dbReference type="PROSITE" id="PS50222">
    <property type="entry name" value="EF_HAND_2"/>
    <property type="match status" value="2"/>
</dbReference>
<name>A0A9N8E329_9STRA</name>
<dbReference type="EMBL" id="CAICTM010000476">
    <property type="protein sequence ID" value="CAB9511265.1"/>
    <property type="molecule type" value="Genomic_DNA"/>
</dbReference>
<protein>
    <submittedName>
        <fullName evidence="6">Uncharacterized peptidase C1-like protein L477</fullName>
    </submittedName>
</protein>
<dbReference type="SMART" id="SM00054">
    <property type="entry name" value="EFh"/>
    <property type="match status" value="2"/>
</dbReference>
<evidence type="ECO:0000256" key="4">
    <source>
        <dbReference type="SAM" id="MobiDB-lite"/>
    </source>
</evidence>
<dbReference type="SUPFAM" id="SSF54001">
    <property type="entry name" value="Cysteine proteinases"/>
    <property type="match status" value="1"/>
</dbReference>
<evidence type="ECO:0000313" key="7">
    <source>
        <dbReference type="Proteomes" id="UP001153069"/>
    </source>
</evidence>
<feature type="compositionally biased region" description="Basic and acidic residues" evidence="4">
    <location>
        <begin position="34"/>
        <end position="46"/>
    </location>
</feature>
<dbReference type="InterPro" id="IPR011992">
    <property type="entry name" value="EF-hand-dom_pair"/>
</dbReference>
<dbReference type="GO" id="GO:0005509">
    <property type="term" value="F:calcium ion binding"/>
    <property type="evidence" value="ECO:0007669"/>
    <property type="project" value="InterPro"/>
</dbReference>
<evidence type="ECO:0000256" key="1">
    <source>
        <dbReference type="ARBA" id="ARBA00008455"/>
    </source>
</evidence>
<dbReference type="Gene3D" id="3.90.70.10">
    <property type="entry name" value="Cysteine proteinases"/>
    <property type="match status" value="1"/>
</dbReference>
<feature type="region of interest" description="Disordered" evidence="4">
    <location>
        <begin position="277"/>
        <end position="325"/>
    </location>
</feature>
<dbReference type="Pfam" id="PF00036">
    <property type="entry name" value="EF-hand_1"/>
    <property type="match status" value="1"/>
</dbReference>
<dbReference type="PROSITE" id="PS00018">
    <property type="entry name" value="EF_HAND_1"/>
    <property type="match status" value="1"/>
</dbReference>
<gene>
    <name evidence="6" type="ORF">SEMRO_477_G150680.1</name>
</gene>
<feature type="compositionally biased region" description="Acidic residues" evidence="4">
    <location>
        <begin position="279"/>
        <end position="322"/>
    </location>
</feature>
<dbReference type="Proteomes" id="UP001153069">
    <property type="component" value="Unassembled WGS sequence"/>
</dbReference>
<evidence type="ECO:0000313" key="6">
    <source>
        <dbReference type="EMBL" id="CAB9511265.1"/>
    </source>
</evidence>
<dbReference type="InterPro" id="IPR025660">
    <property type="entry name" value="Pept_his_AS"/>
</dbReference>
<dbReference type="CDD" id="cd02619">
    <property type="entry name" value="Peptidase_C1"/>
    <property type="match status" value="1"/>
</dbReference>
<dbReference type="OrthoDB" id="640249at2759"/>
<keyword evidence="3" id="KW-0865">Zymogen</keyword>
<dbReference type="CDD" id="cd00051">
    <property type="entry name" value="EFh"/>
    <property type="match status" value="1"/>
</dbReference>
<dbReference type="PANTHER" id="PTHR12411">
    <property type="entry name" value="CYSTEINE PROTEASE FAMILY C1-RELATED"/>
    <property type="match status" value="1"/>
</dbReference>
<feature type="region of interest" description="Disordered" evidence="4">
    <location>
        <begin position="17"/>
        <end position="46"/>
    </location>
</feature>
<dbReference type="InterPro" id="IPR013128">
    <property type="entry name" value="Peptidase_C1A"/>
</dbReference>
<comment type="similarity">
    <text evidence="1">Belongs to the peptidase C1 family.</text>
</comment>
<dbReference type="PROSITE" id="PS00639">
    <property type="entry name" value="THIOL_PROTEASE_HIS"/>
    <property type="match status" value="1"/>
</dbReference>
<accession>A0A9N8E329</accession>
<dbReference type="SUPFAM" id="SSF47473">
    <property type="entry name" value="EF-hand"/>
    <property type="match status" value="1"/>
</dbReference>
<evidence type="ECO:0000256" key="2">
    <source>
        <dbReference type="ARBA" id="ARBA00022837"/>
    </source>
</evidence>
<dbReference type="Gene3D" id="1.10.238.10">
    <property type="entry name" value="EF-hand"/>
    <property type="match status" value="2"/>
</dbReference>
<dbReference type="InterPro" id="IPR002048">
    <property type="entry name" value="EF_hand_dom"/>
</dbReference>